<dbReference type="GO" id="GO:0016787">
    <property type="term" value="F:hydrolase activity"/>
    <property type="evidence" value="ECO:0007669"/>
    <property type="project" value="UniProtKB-KW"/>
</dbReference>
<dbReference type="RefSeq" id="WP_341410709.1">
    <property type="nucleotide sequence ID" value="NZ_JBBUTH010000007.1"/>
</dbReference>
<comment type="similarity">
    <text evidence="2">Belongs to the FAH family.</text>
</comment>
<reference evidence="5 6" key="1">
    <citation type="submission" date="2024-04" db="EMBL/GenBank/DDBJ databases">
        <title>Novel species of the genus Ideonella isolated from streams.</title>
        <authorList>
            <person name="Lu H."/>
        </authorList>
    </citation>
    <scope>NUCLEOTIDE SEQUENCE [LARGE SCALE GENOMIC DNA]</scope>
    <source>
        <strain evidence="5 6">DXS22W</strain>
    </source>
</reference>
<evidence type="ECO:0000256" key="2">
    <source>
        <dbReference type="ARBA" id="ARBA00010211"/>
    </source>
</evidence>
<comment type="caution">
    <text evidence="5">The sequence shown here is derived from an EMBL/GenBank/DDBJ whole genome shotgun (WGS) entry which is preliminary data.</text>
</comment>
<dbReference type="SUPFAM" id="SSF56529">
    <property type="entry name" value="FAH"/>
    <property type="match status" value="1"/>
</dbReference>
<sequence>MNLVPLVKSGPLPGLPVPPWQLSGRVYGALLNHAPELAALGDAAQQPPYKAPPRAPVLQVKPRNTLAGDGAQVPVPAEAATLEIGASLAIVIGRTACRVAEGDAASVIAGLTIAADIRVPHASHYRPAVRQRARDGFCPLGPRVVALADVGGLAGADALSVTVAVHGQPVHHSHTGERVRGIARLIADVTEFMTLEAGDVLMLGVAAQASQARVGQAVAITIDGIGTLHLTLVAEAVEAAA</sequence>
<evidence type="ECO:0000313" key="5">
    <source>
        <dbReference type="EMBL" id="MEK8051016.1"/>
    </source>
</evidence>
<feature type="domain" description="Fumarylacetoacetase-like C-terminal" evidence="4">
    <location>
        <begin position="26"/>
        <end position="232"/>
    </location>
</feature>
<dbReference type="InterPro" id="IPR011234">
    <property type="entry name" value="Fumarylacetoacetase-like_C"/>
</dbReference>
<keyword evidence="6" id="KW-1185">Reference proteome</keyword>
<organism evidence="5 6">
    <name type="scientific">Pseudaquabacterium inlustre</name>
    <dbReference type="NCBI Taxonomy" id="2984192"/>
    <lineage>
        <taxon>Bacteria</taxon>
        <taxon>Pseudomonadati</taxon>
        <taxon>Pseudomonadota</taxon>
        <taxon>Betaproteobacteria</taxon>
        <taxon>Burkholderiales</taxon>
        <taxon>Sphaerotilaceae</taxon>
        <taxon>Pseudaquabacterium</taxon>
    </lineage>
</organism>
<accession>A0ABU9CJF5</accession>
<evidence type="ECO:0000256" key="1">
    <source>
        <dbReference type="ARBA" id="ARBA00001946"/>
    </source>
</evidence>
<gene>
    <name evidence="5" type="ORF">AACH10_12270</name>
</gene>
<evidence type="ECO:0000259" key="4">
    <source>
        <dbReference type="Pfam" id="PF01557"/>
    </source>
</evidence>
<dbReference type="InterPro" id="IPR036663">
    <property type="entry name" value="Fumarylacetoacetase_C_sf"/>
</dbReference>
<keyword evidence="3" id="KW-0479">Metal-binding</keyword>
<name>A0ABU9CJF5_9BURK</name>
<dbReference type="PANTHER" id="PTHR42796:SF4">
    <property type="entry name" value="FUMARYLACETOACETATE HYDROLASE DOMAIN-CONTAINING PROTEIN 2A"/>
    <property type="match status" value="1"/>
</dbReference>
<keyword evidence="5" id="KW-0378">Hydrolase</keyword>
<evidence type="ECO:0000256" key="3">
    <source>
        <dbReference type="ARBA" id="ARBA00022723"/>
    </source>
</evidence>
<evidence type="ECO:0000313" key="6">
    <source>
        <dbReference type="Proteomes" id="UP001365405"/>
    </source>
</evidence>
<proteinExistence type="inferred from homology"/>
<dbReference type="InterPro" id="IPR051121">
    <property type="entry name" value="FAH"/>
</dbReference>
<protein>
    <submittedName>
        <fullName evidence="5">Fumarylacetoacetate hydrolase family protein</fullName>
    </submittedName>
</protein>
<dbReference type="Gene3D" id="3.90.850.10">
    <property type="entry name" value="Fumarylacetoacetase-like, C-terminal domain"/>
    <property type="match status" value="1"/>
</dbReference>
<dbReference type="Proteomes" id="UP001365405">
    <property type="component" value="Unassembled WGS sequence"/>
</dbReference>
<dbReference type="EMBL" id="JBBUTH010000007">
    <property type="protein sequence ID" value="MEK8051016.1"/>
    <property type="molecule type" value="Genomic_DNA"/>
</dbReference>
<dbReference type="Pfam" id="PF01557">
    <property type="entry name" value="FAA_hydrolase"/>
    <property type="match status" value="1"/>
</dbReference>
<comment type="cofactor">
    <cofactor evidence="1">
        <name>Mg(2+)</name>
        <dbReference type="ChEBI" id="CHEBI:18420"/>
    </cofactor>
</comment>
<dbReference type="PANTHER" id="PTHR42796">
    <property type="entry name" value="FUMARYLACETOACETATE HYDROLASE DOMAIN-CONTAINING PROTEIN 2A-RELATED"/>
    <property type="match status" value="1"/>
</dbReference>